<feature type="domain" description="DUF4232" evidence="3">
    <location>
        <begin position="95"/>
        <end position="230"/>
    </location>
</feature>
<feature type="region of interest" description="Disordered" evidence="1">
    <location>
        <begin position="50"/>
        <end position="95"/>
    </location>
</feature>
<gene>
    <name evidence="4" type="ORF">E1283_36470</name>
</gene>
<evidence type="ECO:0000313" key="5">
    <source>
        <dbReference type="Proteomes" id="UP000295345"/>
    </source>
</evidence>
<keyword evidence="2" id="KW-0812">Transmembrane</keyword>
<feature type="compositionally biased region" description="Polar residues" evidence="1">
    <location>
        <begin position="65"/>
        <end position="74"/>
    </location>
</feature>
<dbReference type="Proteomes" id="UP000295345">
    <property type="component" value="Unassembled WGS sequence"/>
</dbReference>
<dbReference type="AlphaFoldDB" id="A0A4R4SC17"/>
<feature type="non-terminal residue" evidence="4">
    <location>
        <position position="1"/>
    </location>
</feature>
<evidence type="ECO:0000313" key="4">
    <source>
        <dbReference type="EMBL" id="TDC59749.1"/>
    </source>
</evidence>
<evidence type="ECO:0000259" key="3">
    <source>
        <dbReference type="Pfam" id="PF14016"/>
    </source>
</evidence>
<organism evidence="4 5">
    <name type="scientific">Streptomyces hainanensis</name>
    <dbReference type="NCBI Taxonomy" id="402648"/>
    <lineage>
        <taxon>Bacteria</taxon>
        <taxon>Bacillati</taxon>
        <taxon>Actinomycetota</taxon>
        <taxon>Actinomycetes</taxon>
        <taxon>Kitasatosporales</taxon>
        <taxon>Streptomycetaceae</taxon>
        <taxon>Streptomyces</taxon>
    </lineage>
</organism>
<dbReference type="RefSeq" id="WP_132822428.1">
    <property type="nucleotide sequence ID" value="NZ_SMKI01000859.1"/>
</dbReference>
<reference evidence="4 5" key="1">
    <citation type="submission" date="2019-03" db="EMBL/GenBank/DDBJ databases">
        <title>Draft genome sequences of novel Actinobacteria.</title>
        <authorList>
            <person name="Sahin N."/>
            <person name="Ay H."/>
            <person name="Saygin H."/>
        </authorList>
    </citation>
    <scope>NUCLEOTIDE SEQUENCE [LARGE SCALE GENOMIC DNA]</scope>
    <source>
        <strain evidence="4 5">DSM 41900</strain>
    </source>
</reference>
<keyword evidence="2" id="KW-1133">Transmembrane helix</keyword>
<dbReference type="InterPro" id="IPR025326">
    <property type="entry name" value="DUF4232"/>
</dbReference>
<evidence type="ECO:0000256" key="1">
    <source>
        <dbReference type="SAM" id="MobiDB-lite"/>
    </source>
</evidence>
<sequence>LAPPPGHFQAVRRRAVARRRRRLFAVSTVTVACLAGAGLTTALLVPGGGSDGDRPLAAERPGGTTVPSQSTGQDSPDPAPGTAHPDGGRETPPLCESELLDPAVTTTEGAAGSTYLTVTLTNVGDAPCAMTGYPGVSLVAGDAGDQLGSPAERDPSAGDPVRVELAPGAAAAAELRVTQAGNYPEDTCGPVAARGLRIYPPDQRAALFVAHEGLTGCAAADVGLLTVTAVRPAETG</sequence>
<dbReference type="EMBL" id="SMKI01000859">
    <property type="protein sequence ID" value="TDC59749.1"/>
    <property type="molecule type" value="Genomic_DNA"/>
</dbReference>
<comment type="caution">
    <text evidence="4">The sequence shown here is derived from an EMBL/GenBank/DDBJ whole genome shotgun (WGS) entry which is preliminary data.</text>
</comment>
<dbReference type="Pfam" id="PF14016">
    <property type="entry name" value="DUF4232"/>
    <property type="match status" value="1"/>
</dbReference>
<protein>
    <submittedName>
        <fullName evidence="4">DUF4232 domain-containing protein</fullName>
    </submittedName>
</protein>
<feature type="transmembrane region" description="Helical" evidence="2">
    <location>
        <begin position="23"/>
        <end position="45"/>
    </location>
</feature>
<accession>A0A4R4SC17</accession>
<proteinExistence type="predicted"/>
<evidence type="ECO:0000256" key="2">
    <source>
        <dbReference type="SAM" id="Phobius"/>
    </source>
</evidence>
<keyword evidence="5" id="KW-1185">Reference proteome</keyword>
<name>A0A4R4SC17_9ACTN</name>
<dbReference type="OrthoDB" id="3400969at2"/>
<keyword evidence="2" id="KW-0472">Membrane</keyword>